<dbReference type="AlphaFoldDB" id="A0A2V3UYB9"/>
<accession>A0A2V3UYB9</accession>
<evidence type="ECO:0000256" key="1">
    <source>
        <dbReference type="ARBA" id="ARBA00009670"/>
    </source>
</evidence>
<organism evidence="6 7">
    <name type="scientific">Blastomonas natatoria</name>
    <dbReference type="NCBI Taxonomy" id="34015"/>
    <lineage>
        <taxon>Bacteria</taxon>
        <taxon>Pseudomonadati</taxon>
        <taxon>Pseudomonadota</taxon>
        <taxon>Alphaproteobacteria</taxon>
        <taxon>Sphingomonadales</taxon>
        <taxon>Sphingomonadaceae</taxon>
        <taxon>Blastomonas</taxon>
    </lineage>
</organism>
<comment type="caution">
    <text evidence="6">The sequence shown here is derived from an EMBL/GenBank/DDBJ whole genome shotgun (WGS) entry which is preliminary data.</text>
</comment>
<dbReference type="PANTHER" id="PTHR43851:SF3">
    <property type="entry name" value="COENZYME Q8"/>
    <property type="match status" value="1"/>
</dbReference>
<keyword evidence="2" id="KW-0808">Transferase</keyword>
<dbReference type="InterPro" id="IPR051409">
    <property type="entry name" value="Atypical_kinase_ADCK"/>
</dbReference>
<reference evidence="6 7" key="1">
    <citation type="submission" date="2018-05" db="EMBL/GenBank/DDBJ databases">
        <title>Genomic Encyclopedia of Type Strains, Phase IV (KMG-IV): sequencing the most valuable type-strain genomes for metagenomic binning, comparative biology and taxonomic classification.</title>
        <authorList>
            <person name="Goeker M."/>
        </authorList>
    </citation>
    <scope>NUCLEOTIDE SEQUENCE [LARGE SCALE GENOMIC DNA]</scope>
    <source>
        <strain evidence="6 7">DSM 3183</strain>
    </source>
</reference>
<evidence type="ECO:0000313" key="7">
    <source>
        <dbReference type="Proteomes" id="UP000248014"/>
    </source>
</evidence>
<dbReference type="CDD" id="cd13970">
    <property type="entry name" value="ABC1_ADCK3"/>
    <property type="match status" value="1"/>
</dbReference>
<dbReference type="GO" id="GO:0016301">
    <property type="term" value="F:kinase activity"/>
    <property type="evidence" value="ECO:0007669"/>
    <property type="project" value="UniProtKB-KW"/>
</dbReference>
<evidence type="ECO:0000256" key="4">
    <source>
        <dbReference type="ARBA" id="ARBA00022840"/>
    </source>
</evidence>
<dbReference type="SUPFAM" id="SSF56112">
    <property type="entry name" value="Protein kinase-like (PK-like)"/>
    <property type="match status" value="1"/>
</dbReference>
<feature type="domain" description="ABC1 atypical kinase-like" evidence="5">
    <location>
        <begin position="101"/>
        <end position="338"/>
    </location>
</feature>
<protein>
    <submittedName>
        <fullName evidence="6">Putative unusual protein kinase regulating ubiquinone biosynthesis (AarF/ABC1/UbiB family)</fullName>
    </submittedName>
</protein>
<dbReference type="Pfam" id="PF03109">
    <property type="entry name" value="ABC1"/>
    <property type="match status" value="1"/>
</dbReference>
<keyword evidence="6" id="KW-0830">Ubiquinone</keyword>
<dbReference type="RefSeq" id="WP_167398512.1">
    <property type="nucleotide sequence ID" value="NZ_QJJM01000008.1"/>
</dbReference>
<proteinExistence type="inferred from homology"/>
<sequence>MLPPRSRSSGQAVPSGRLSRFASFGTLVGGVAGSMLVDGTKQLAQGRRPSIGDLLLTPANARKIADRLATMRGAAMKLGQLMSMDTGDFLPPELSDILARLRADAQHMPQGQLRNVLNQNWGRGWEKRFASFDFKPVAAASIGQVHRARTLDGRDLAIKVQYPGVRQSIDSDVDNVAALIKLTGLLPPELDIDPMLADAKAQLHEEADYAHEAGHLARFGELLAGHDDFRVPALHPDLTTTDILAMDYIESIAVEDTVSMDQATRDGIVQRLVGLLLRELFEFQLMQTDPNFANYRFDPVSGKLVLLDFGATRAVKDRVSNAYRTLLRGGLTSDMALMREGGLTLGMLHPDAPESHKVAVLGMFDTAFEPLRIDGPFDFSSNEMTTELRDEGMAFAKERTFWQVPPVDTLFIQRKIGGVFLLGSRLKANTNVHRLIRAAVS</sequence>
<dbReference type="GO" id="GO:0006744">
    <property type="term" value="P:ubiquinone biosynthetic process"/>
    <property type="evidence" value="ECO:0007669"/>
    <property type="project" value="TreeGrafter"/>
</dbReference>
<evidence type="ECO:0000256" key="3">
    <source>
        <dbReference type="ARBA" id="ARBA00022741"/>
    </source>
</evidence>
<evidence type="ECO:0000259" key="5">
    <source>
        <dbReference type="Pfam" id="PF03109"/>
    </source>
</evidence>
<evidence type="ECO:0000256" key="2">
    <source>
        <dbReference type="ARBA" id="ARBA00022679"/>
    </source>
</evidence>
<keyword evidence="6" id="KW-0418">Kinase</keyword>
<name>A0A2V3UYB9_9SPHN</name>
<dbReference type="InterPro" id="IPR004147">
    <property type="entry name" value="ABC1_dom"/>
</dbReference>
<gene>
    <name evidence="6" type="ORF">C7451_10834</name>
</gene>
<dbReference type="InterPro" id="IPR034646">
    <property type="entry name" value="ADCK3_dom"/>
</dbReference>
<keyword evidence="4" id="KW-0067">ATP-binding</keyword>
<keyword evidence="7" id="KW-1185">Reference proteome</keyword>
<comment type="similarity">
    <text evidence="1">Belongs to the protein kinase superfamily. ADCK protein kinase family.</text>
</comment>
<evidence type="ECO:0000313" key="6">
    <source>
        <dbReference type="EMBL" id="PXW74373.1"/>
    </source>
</evidence>
<dbReference type="Proteomes" id="UP000248014">
    <property type="component" value="Unassembled WGS sequence"/>
</dbReference>
<keyword evidence="3" id="KW-0547">Nucleotide-binding</keyword>
<dbReference type="GO" id="GO:0005524">
    <property type="term" value="F:ATP binding"/>
    <property type="evidence" value="ECO:0007669"/>
    <property type="project" value="UniProtKB-KW"/>
</dbReference>
<dbReference type="InterPro" id="IPR011009">
    <property type="entry name" value="Kinase-like_dom_sf"/>
</dbReference>
<dbReference type="PANTHER" id="PTHR43851">
    <property type="match status" value="1"/>
</dbReference>
<dbReference type="EMBL" id="QJJM01000008">
    <property type="protein sequence ID" value="PXW74373.1"/>
    <property type="molecule type" value="Genomic_DNA"/>
</dbReference>